<dbReference type="OrthoDB" id="9801056at2"/>
<dbReference type="InterPro" id="IPR051207">
    <property type="entry name" value="ComplexI_NDUFA9_subunit"/>
</dbReference>
<dbReference type="InterPro" id="IPR001509">
    <property type="entry name" value="Epimerase_deHydtase"/>
</dbReference>
<organism evidence="3 4">
    <name type="scientific">Pollutimonas nitritireducens</name>
    <dbReference type="NCBI Taxonomy" id="2045209"/>
    <lineage>
        <taxon>Bacteria</taxon>
        <taxon>Pseudomonadati</taxon>
        <taxon>Pseudomonadota</taxon>
        <taxon>Betaproteobacteria</taxon>
        <taxon>Burkholderiales</taxon>
        <taxon>Alcaligenaceae</taxon>
        <taxon>Pollutimonas</taxon>
    </lineage>
</organism>
<dbReference type="SUPFAM" id="SSF51735">
    <property type="entry name" value="NAD(P)-binding Rossmann-fold domains"/>
    <property type="match status" value="1"/>
</dbReference>
<dbReference type="GO" id="GO:0044877">
    <property type="term" value="F:protein-containing complex binding"/>
    <property type="evidence" value="ECO:0007669"/>
    <property type="project" value="TreeGrafter"/>
</dbReference>
<protein>
    <submittedName>
        <fullName evidence="3">Epimerase</fullName>
    </submittedName>
</protein>
<dbReference type="Gene3D" id="3.40.50.720">
    <property type="entry name" value="NAD(P)-binding Rossmann-like Domain"/>
    <property type="match status" value="1"/>
</dbReference>
<dbReference type="AlphaFoldDB" id="A0A2N4UBV6"/>
<keyword evidence="4" id="KW-1185">Reference proteome</keyword>
<keyword evidence="1" id="KW-1133">Transmembrane helix</keyword>
<keyword evidence="1" id="KW-0472">Membrane</keyword>
<sequence length="423" mass="46794">MRLLITGATGYIGSRLICQALSRGHEVIAASRKPINEHVTWLPFDLNSPFAIRLPDSIDVVLHLAATTDLRALDSAMEVRAAESLIHAAKQVSAKFIFLSSQTASQTAPTAYGKTKYEIERLVREAGGIAVRPGQVYGGTERGLFGMLVNTVRRLLVIPVFLPAPKIQPIHVDDLALALVLCAESEEFKLSIICLGAPKPISFTSFLRIIAKERVQRYRLLVPVPIALVRMVGVVIGEHLRSKFGLDRLMSLFDLPSMKTAHDLKLLGISLRPITSGMTLSGRNRRRNLIREGKGLLTYILKTTPSIALIKRYVRYVESVREGQPLTISSMMYRWPFLFGFLDEPGLKTDGSHAEFALRLNAAVVLAEATTQGARRFLALGSHMGLPVCLSAMLSAVVLEIFWRASRLGANLFMKLRRRSTEL</sequence>
<keyword evidence="1" id="KW-0812">Transmembrane</keyword>
<accession>A0A2N4UBV6</accession>
<dbReference type="PANTHER" id="PTHR12126:SF11">
    <property type="entry name" value="NADH DEHYDROGENASE [UBIQUINONE] 1 ALPHA SUBCOMPLEX SUBUNIT 9, MITOCHONDRIAL"/>
    <property type="match status" value="1"/>
</dbReference>
<dbReference type="Pfam" id="PF01370">
    <property type="entry name" value="Epimerase"/>
    <property type="match status" value="1"/>
</dbReference>
<dbReference type="InterPro" id="IPR036291">
    <property type="entry name" value="NAD(P)-bd_dom_sf"/>
</dbReference>
<feature type="transmembrane region" description="Helical" evidence="1">
    <location>
        <begin position="384"/>
        <end position="405"/>
    </location>
</feature>
<dbReference type="EMBL" id="PDNV01000013">
    <property type="protein sequence ID" value="PLC52492.1"/>
    <property type="molecule type" value="Genomic_DNA"/>
</dbReference>
<gene>
    <name evidence="3" type="ORF">CR155_18525</name>
</gene>
<feature type="domain" description="NAD-dependent epimerase/dehydratase" evidence="2">
    <location>
        <begin position="4"/>
        <end position="185"/>
    </location>
</feature>
<name>A0A2N4UBV6_9BURK</name>
<dbReference type="PANTHER" id="PTHR12126">
    <property type="entry name" value="NADH-UBIQUINONE OXIDOREDUCTASE 39 KDA SUBUNIT-RELATED"/>
    <property type="match status" value="1"/>
</dbReference>
<evidence type="ECO:0000313" key="4">
    <source>
        <dbReference type="Proteomes" id="UP000234328"/>
    </source>
</evidence>
<comment type="caution">
    <text evidence="3">The sequence shown here is derived from an EMBL/GenBank/DDBJ whole genome shotgun (WGS) entry which is preliminary data.</text>
</comment>
<reference evidence="3 4" key="1">
    <citation type="submission" date="2017-10" db="EMBL/GenBank/DDBJ databases">
        <title>Two draft genome sequences of Pusillimonas sp. strains isolated from a nitrate- and radionuclide-contaminated groundwater in Russia.</title>
        <authorList>
            <person name="Grouzdev D.S."/>
            <person name="Tourova T.P."/>
            <person name="Goeva M.A."/>
            <person name="Babich T.L."/>
            <person name="Sokolova D.S."/>
            <person name="Abdullin R."/>
            <person name="Poltaraus A.B."/>
            <person name="Toshchakov S.V."/>
            <person name="Nazina T.N."/>
        </authorList>
    </citation>
    <scope>NUCLEOTIDE SEQUENCE [LARGE SCALE GENOMIC DNA]</scope>
    <source>
        <strain evidence="3 4">JR1/69-2-13</strain>
    </source>
</reference>
<dbReference type="Proteomes" id="UP000234328">
    <property type="component" value="Unassembled WGS sequence"/>
</dbReference>
<evidence type="ECO:0000256" key="1">
    <source>
        <dbReference type="SAM" id="Phobius"/>
    </source>
</evidence>
<evidence type="ECO:0000259" key="2">
    <source>
        <dbReference type="Pfam" id="PF01370"/>
    </source>
</evidence>
<evidence type="ECO:0000313" key="3">
    <source>
        <dbReference type="EMBL" id="PLC52492.1"/>
    </source>
</evidence>
<proteinExistence type="predicted"/>